<dbReference type="Proteomes" id="UP000248291">
    <property type="component" value="Unassembled WGS sequence"/>
</dbReference>
<organism evidence="4 6">
    <name type="scientific">Pseudomonas syringae pv. actinidiae</name>
    <dbReference type="NCBI Taxonomy" id="103796"/>
    <lineage>
        <taxon>Bacteria</taxon>
        <taxon>Pseudomonadati</taxon>
        <taxon>Pseudomonadota</taxon>
        <taxon>Gammaproteobacteria</taxon>
        <taxon>Pseudomonadales</taxon>
        <taxon>Pseudomonadaceae</taxon>
        <taxon>Pseudomonas</taxon>
        <taxon>Pseudomonas syringae</taxon>
    </lineage>
</organism>
<feature type="region of interest" description="Disordered" evidence="2">
    <location>
        <begin position="70"/>
        <end position="91"/>
    </location>
</feature>
<dbReference type="EMBL" id="CP024712">
    <property type="protein sequence ID" value="ATV16864.1"/>
    <property type="molecule type" value="Genomic_DNA"/>
</dbReference>
<dbReference type="EMBL" id="BGKA01000215">
    <property type="protein sequence ID" value="GBH19523.1"/>
    <property type="molecule type" value="Genomic_DNA"/>
</dbReference>
<accession>A0A0K8M6N1</accession>
<proteinExistence type="predicted"/>
<protein>
    <submittedName>
        <fullName evidence="4">HD superfamily phosphodiesterase</fullName>
    </submittedName>
</protein>
<feature type="coiled-coil region" evidence="1">
    <location>
        <begin position="7"/>
        <end position="34"/>
    </location>
</feature>
<evidence type="ECO:0000313" key="6">
    <source>
        <dbReference type="Proteomes" id="UP000248291"/>
    </source>
</evidence>
<reference evidence="4 6" key="2">
    <citation type="submission" date="2018-04" db="EMBL/GenBank/DDBJ databases">
        <title>Draft genome sequence of Pseudomonas syringae pv. actinidiae biovar 3 strains isolated from kiwifruit in Kagawa prefecture.</title>
        <authorList>
            <person name="Tabuchi M."/>
            <person name="Saito M."/>
            <person name="Fujiwara S."/>
            <person name="Sasa N."/>
            <person name="Akimitsu K."/>
            <person name="Gomi K."/>
            <person name="Konishi-Sugita S."/>
            <person name="Hamano K."/>
            <person name="Kataoka I."/>
        </authorList>
    </citation>
    <scope>NUCLEOTIDE SEQUENCE [LARGE SCALE GENOMIC DNA]</scope>
    <source>
        <strain evidence="4 6">MAFF212211</strain>
    </source>
</reference>
<evidence type="ECO:0000256" key="2">
    <source>
        <dbReference type="SAM" id="MobiDB-lite"/>
    </source>
</evidence>
<gene>
    <name evidence="3" type="ORF">CT122_08020</name>
    <name evidence="4" type="ORF">KPSA3_05534</name>
</gene>
<name>A0A0K8M6N1_PSESF</name>
<feature type="compositionally biased region" description="Basic and acidic residues" evidence="2">
    <location>
        <begin position="70"/>
        <end position="85"/>
    </location>
</feature>
<evidence type="ECO:0000313" key="3">
    <source>
        <dbReference type="EMBL" id="ATV16864.1"/>
    </source>
</evidence>
<evidence type="ECO:0000313" key="4">
    <source>
        <dbReference type="EMBL" id="GBH19523.1"/>
    </source>
</evidence>
<reference evidence="3 5" key="1">
    <citation type="submission" date="2017-11" db="EMBL/GenBank/DDBJ databases">
        <title>Complete DNA Sequence of Pseudomonas syringae pv. actinidiae, biovar 5 (Psa5).</title>
        <authorList>
            <person name="Butler M."/>
            <person name="Taiaroa G."/>
            <person name="Sumpter N."/>
            <person name="Poulter R."/>
        </authorList>
    </citation>
    <scope>NUCLEOTIDE SEQUENCE [LARGE SCALE GENOMIC DNA]</scope>
    <source>
        <strain evidence="3 5">MAFF212063</strain>
    </source>
</reference>
<sequence>MSILKEFRDTENALRTLQQRLDELKRNEQLIKELDFDKRLKLLMTRHGVTTDDILNFLIPTPAFPGFTTEEHTPLCDTPNKDRRATARTPC</sequence>
<keyword evidence="1" id="KW-0175">Coiled coil</keyword>
<evidence type="ECO:0000313" key="5">
    <source>
        <dbReference type="Proteomes" id="UP000230024"/>
    </source>
</evidence>
<dbReference type="RefSeq" id="WP_004396472.1">
    <property type="nucleotide sequence ID" value="NZ_AP019411.1"/>
</dbReference>
<evidence type="ECO:0000256" key="1">
    <source>
        <dbReference type="SAM" id="Coils"/>
    </source>
</evidence>
<dbReference type="AlphaFoldDB" id="A0A0K8M6N1"/>
<dbReference type="Proteomes" id="UP000230024">
    <property type="component" value="Chromosome"/>
</dbReference>